<dbReference type="PROSITE" id="PS50158">
    <property type="entry name" value="ZF_CCHC"/>
    <property type="match status" value="1"/>
</dbReference>
<proteinExistence type="predicted"/>
<keyword evidence="1" id="KW-0862">Zinc</keyword>
<feature type="compositionally biased region" description="Basic residues" evidence="2">
    <location>
        <begin position="97"/>
        <end position="106"/>
    </location>
</feature>
<gene>
    <name evidence="4" type="ORF">CEPIT_LOCUS42435</name>
</gene>
<keyword evidence="1" id="KW-0479">Metal-binding</keyword>
<dbReference type="AlphaFoldDB" id="A0AAV0GCZ3"/>
<keyword evidence="1" id="KW-0863">Zinc-finger</keyword>
<evidence type="ECO:0000313" key="4">
    <source>
        <dbReference type="EMBL" id="CAH9145724.1"/>
    </source>
</evidence>
<dbReference type="GO" id="GO:0003676">
    <property type="term" value="F:nucleic acid binding"/>
    <property type="evidence" value="ECO:0007669"/>
    <property type="project" value="InterPro"/>
</dbReference>
<evidence type="ECO:0000256" key="2">
    <source>
        <dbReference type="SAM" id="MobiDB-lite"/>
    </source>
</evidence>
<dbReference type="SUPFAM" id="SSF57756">
    <property type="entry name" value="Retrovirus zinc finger-like domains"/>
    <property type="match status" value="1"/>
</dbReference>
<dbReference type="InterPro" id="IPR001878">
    <property type="entry name" value="Znf_CCHC"/>
</dbReference>
<feature type="domain" description="CCHC-type" evidence="3">
    <location>
        <begin position="126"/>
        <end position="141"/>
    </location>
</feature>
<dbReference type="EMBL" id="CAMAPF010001084">
    <property type="protein sequence ID" value="CAH9145724.1"/>
    <property type="molecule type" value="Genomic_DNA"/>
</dbReference>
<protein>
    <recommendedName>
        <fullName evidence="3">CCHC-type domain-containing protein</fullName>
    </recommendedName>
</protein>
<feature type="region of interest" description="Disordered" evidence="2">
    <location>
        <begin position="80"/>
        <end position="119"/>
    </location>
</feature>
<organism evidence="4 5">
    <name type="scientific">Cuscuta epithymum</name>
    <dbReference type="NCBI Taxonomy" id="186058"/>
    <lineage>
        <taxon>Eukaryota</taxon>
        <taxon>Viridiplantae</taxon>
        <taxon>Streptophyta</taxon>
        <taxon>Embryophyta</taxon>
        <taxon>Tracheophyta</taxon>
        <taxon>Spermatophyta</taxon>
        <taxon>Magnoliopsida</taxon>
        <taxon>eudicotyledons</taxon>
        <taxon>Gunneridae</taxon>
        <taxon>Pentapetalae</taxon>
        <taxon>asterids</taxon>
        <taxon>lamiids</taxon>
        <taxon>Solanales</taxon>
        <taxon>Convolvulaceae</taxon>
        <taxon>Cuscuteae</taxon>
        <taxon>Cuscuta</taxon>
        <taxon>Cuscuta subgen. Cuscuta</taxon>
    </lineage>
</organism>
<evidence type="ECO:0000256" key="1">
    <source>
        <dbReference type="PROSITE-ProRule" id="PRU00047"/>
    </source>
</evidence>
<dbReference type="GO" id="GO:0008270">
    <property type="term" value="F:zinc ion binding"/>
    <property type="evidence" value="ECO:0007669"/>
    <property type="project" value="UniProtKB-KW"/>
</dbReference>
<dbReference type="InterPro" id="IPR036875">
    <property type="entry name" value="Znf_CCHC_sf"/>
</dbReference>
<evidence type="ECO:0000313" key="5">
    <source>
        <dbReference type="Proteomes" id="UP001152523"/>
    </source>
</evidence>
<comment type="caution">
    <text evidence="4">The sequence shown here is derived from an EMBL/GenBank/DDBJ whole genome shotgun (WGS) entry which is preliminary data.</text>
</comment>
<keyword evidence="5" id="KW-1185">Reference proteome</keyword>
<accession>A0AAV0GCZ3</accession>
<feature type="region of interest" description="Disordered" evidence="2">
    <location>
        <begin position="137"/>
        <end position="163"/>
    </location>
</feature>
<evidence type="ECO:0000259" key="3">
    <source>
        <dbReference type="PROSITE" id="PS50158"/>
    </source>
</evidence>
<dbReference type="Proteomes" id="UP001152523">
    <property type="component" value="Unassembled WGS sequence"/>
</dbReference>
<sequence length="202" mass="23263">MFEWSRRKVMTRIQVKRCGMERYAENVCPNIIKKIDIQRQRSRNCYPSWAGNDYIHAYFKKDMYLRVYENMIHPVPGMHEFEDSGKGEIAAPDVKLRRGRPKKKRRADGNDINPSKASRRGLTHTCKMCGTLGHNKRTCPKKSAPNPTGEAPNEARGLDQQRPITVNSTLEQVDHDMFFAMVSNFDTHTFQSPSGDKGYARI</sequence>
<reference evidence="4" key="1">
    <citation type="submission" date="2022-07" db="EMBL/GenBank/DDBJ databases">
        <authorList>
            <person name="Macas J."/>
            <person name="Novak P."/>
            <person name="Neumann P."/>
        </authorList>
    </citation>
    <scope>NUCLEOTIDE SEQUENCE</scope>
</reference>
<name>A0AAV0GCZ3_9ASTE</name>